<dbReference type="EMBL" id="SMMG02000009">
    <property type="protein sequence ID" value="KAA3462661.1"/>
    <property type="molecule type" value="Genomic_DNA"/>
</dbReference>
<dbReference type="AlphaFoldDB" id="A0A5B6V0T2"/>
<comment type="caution">
    <text evidence="1">The sequence shown here is derived from an EMBL/GenBank/DDBJ whole genome shotgun (WGS) entry which is preliminary data.</text>
</comment>
<name>A0A5B6V0T2_9ROSI</name>
<protein>
    <submittedName>
        <fullName evidence="1">Uncharacterized protein</fullName>
    </submittedName>
</protein>
<keyword evidence="2" id="KW-1185">Reference proteome</keyword>
<gene>
    <name evidence="1" type="ORF">EPI10_029127</name>
</gene>
<reference evidence="2" key="1">
    <citation type="journal article" date="2019" name="Plant Biotechnol. J.">
        <title>Genome sequencing of the Australian wild diploid species Gossypium australe highlights disease resistance and delayed gland morphogenesis.</title>
        <authorList>
            <person name="Cai Y."/>
            <person name="Cai X."/>
            <person name="Wang Q."/>
            <person name="Wang P."/>
            <person name="Zhang Y."/>
            <person name="Cai C."/>
            <person name="Xu Y."/>
            <person name="Wang K."/>
            <person name="Zhou Z."/>
            <person name="Wang C."/>
            <person name="Geng S."/>
            <person name="Li B."/>
            <person name="Dong Q."/>
            <person name="Hou Y."/>
            <person name="Wang H."/>
            <person name="Ai P."/>
            <person name="Liu Z."/>
            <person name="Yi F."/>
            <person name="Sun M."/>
            <person name="An G."/>
            <person name="Cheng J."/>
            <person name="Zhang Y."/>
            <person name="Shi Q."/>
            <person name="Xie Y."/>
            <person name="Shi X."/>
            <person name="Chang Y."/>
            <person name="Huang F."/>
            <person name="Chen Y."/>
            <person name="Hong S."/>
            <person name="Mi L."/>
            <person name="Sun Q."/>
            <person name="Zhang L."/>
            <person name="Zhou B."/>
            <person name="Peng R."/>
            <person name="Zhang X."/>
            <person name="Liu F."/>
        </authorList>
    </citation>
    <scope>NUCLEOTIDE SEQUENCE [LARGE SCALE GENOMIC DNA]</scope>
    <source>
        <strain evidence="2">cv. PA1801</strain>
    </source>
</reference>
<evidence type="ECO:0000313" key="2">
    <source>
        <dbReference type="Proteomes" id="UP000325315"/>
    </source>
</evidence>
<proteinExistence type="predicted"/>
<accession>A0A5B6V0T2</accession>
<dbReference type="Proteomes" id="UP000325315">
    <property type="component" value="Unassembled WGS sequence"/>
</dbReference>
<organism evidence="1 2">
    <name type="scientific">Gossypium australe</name>
    <dbReference type="NCBI Taxonomy" id="47621"/>
    <lineage>
        <taxon>Eukaryota</taxon>
        <taxon>Viridiplantae</taxon>
        <taxon>Streptophyta</taxon>
        <taxon>Embryophyta</taxon>
        <taxon>Tracheophyta</taxon>
        <taxon>Spermatophyta</taxon>
        <taxon>Magnoliopsida</taxon>
        <taxon>eudicotyledons</taxon>
        <taxon>Gunneridae</taxon>
        <taxon>Pentapetalae</taxon>
        <taxon>rosids</taxon>
        <taxon>malvids</taxon>
        <taxon>Malvales</taxon>
        <taxon>Malvaceae</taxon>
        <taxon>Malvoideae</taxon>
        <taxon>Gossypium</taxon>
    </lineage>
</organism>
<sequence>MARPVQFQIFSCSAAPIINVYDLQSAKSSVRMGGAQVGAGLARGCCLPHYSLAWRGHRTQGKIWGVAWLGQEIGGLAGCWSRNFGASKGGLL</sequence>
<evidence type="ECO:0000313" key="1">
    <source>
        <dbReference type="EMBL" id="KAA3462661.1"/>
    </source>
</evidence>